<sequence>MSHGQPAGSERLTTGSDLTDSSTSSPRWDLDRLVTELRISREETHSIRKDGVIHRPPSRDKLAQVISALTEALFPRHYGQYDLDGENIDYFVGHRLSVALDLLSDQIHRSALFVGDELIPGFRQPEAVELTRSFAAELPALRGVLISDLRAAFVGDPAAKSFPEILIGYPGMTAIIHHRLAHLLYGFGARLVARLIAEIAHTRTGIDIHPGATIGSGFFIDHGTGVVIGETAIIGDHVRIYQAVTLGARHFPTDDDGSLIKGDARHPIVEDDVVIYAGATILGRITIGRGSTIGGNVWLTNDVPPNNVVTQASLRNKVGSPNLQKS</sequence>
<keyword evidence="9" id="KW-1185">Reference proteome</keyword>
<gene>
    <name evidence="8" type="ORF">LQG66_01965</name>
</gene>
<protein>
    <recommendedName>
        <fullName evidence="2">serine O-acetyltransferase</fullName>
        <ecNumber evidence="2">2.3.1.30</ecNumber>
    </recommendedName>
</protein>
<keyword evidence="4" id="KW-0808">Transferase</keyword>
<accession>A0ABY3RE52</accession>
<evidence type="ECO:0000256" key="1">
    <source>
        <dbReference type="ARBA" id="ARBA00007274"/>
    </source>
</evidence>
<keyword evidence="3" id="KW-0028">Amino-acid biosynthesis</keyword>
<dbReference type="InterPro" id="IPR011004">
    <property type="entry name" value="Trimer_LpxA-like_sf"/>
</dbReference>
<feature type="region of interest" description="Disordered" evidence="7">
    <location>
        <begin position="1"/>
        <end position="25"/>
    </location>
</feature>
<dbReference type="SUPFAM" id="SSF51161">
    <property type="entry name" value="Trimeric LpxA-like enzymes"/>
    <property type="match status" value="1"/>
</dbReference>
<keyword evidence="5" id="KW-0012">Acyltransferase</keyword>
<evidence type="ECO:0000313" key="8">
    <source>
        <dbReference type="EMBL" id="UFZ05111.1"/>
    </source>
</evidence>
<dbReference type="InterPro" id="IPR053376">
    <property type="entry name" value="Serine_acetyltransferase"/>
</dbReference>
<dbReference type="InterPro" id="IPR045304">
    <property type="entry name" value="LbH_SAT"/>
</dbReference>
<dbReference type="Gene3D" id="1.10.3130.10">
    <property type="entry name" value="serine acetyltransferase, domain 1"/>
    <property type="match status" value="1"/>
</dbReference>
<reference evidence="8" key="1">
    <citation type="journal article" date="2024" name="Antonie Van Leeuwenhoek">
        <title>Bradyrhizobium ontarionense sp. nov., a novel bacterial symbiont isolated from Aeschynomene indica (Indian jointvetch), harbours photosynthesis, nitrogen fixation and nitrous oxide (N2O) reductase genes.</title>
        <authorList>
            <person name="Bromfield E.S.P."/>
            <person name="Cloutier S."/>
        </authorList>
    </citation>
    <scope>NUCLEOTIDE SEQUENCE</scope>
    <source>
        <strain evidence="8">A19</strain>
    </source>
</reference>
<evidence type="ECO:0000256" key="5">
    <source>
        <dbReference type="ARBA" id="ARBA00023315"/>
    </source>
</evidence>
<dbReference type="InterPro" id="IPR042122">
    <property type="entry name" value="Ser_AcTrfase_N_sf"/>
</dbReference>
<dbReference type="EMBL" id="CP088156">
    <property type="protein sequence ID" value="UFZ05111.1"/>
    <property type="molecule type" value="Genomic_DNA"/>
</dbReference>
<dbReference type="PANTHER" id="PTHR42811">
    <property type="entry name" value="SERINE ACETYLTRANSFERASE"/>
    <property type="match status" value="1"/>
</dbReference>
<evidence type="ECO:0000256" key="4">
    <source>
        <dbReference type="ARBA" id="ARBA00022679"/>
    </source>
</evidence>
<dbReference type="Gene3D" id="2.160.10.10">
    <property type="entry name" value="Hexapeptide repeat proteins"/>
    <property type="match status" value="1"/>
</dbReference>
<comment type="similarity">
    <text evidence="1">Belongs to the transferase hexapeptide repeat family.</text>
</comment>
<dbReference type="Proteomes" id="UP001431010">
    <property type="component" value="Chromosome"/>
</dbReference>
<evidence type="ECO:0000256" key="6">
    <source>
        <dbReference type="ARBA" id="ARBA00049486"/>
    </source>
</evidence>
<evidence type="ECO:0000256" key="2">
    <source>
        <dbReference type="ARBA" id="ARBA00013266"/>
    </source>
</evidence>
<organism evidence="8 9">
    <name type="scientific">Bradyrhizobium ontarionense</name>
    <dbReference type="NCBI Taxonomy" id="2898149"/>
    <lineage>
        <taxon>Bacteria</taxon>
        <taxon>Pseudomonadati</taxon>
        <taxon>Pseudomonadota</taxon>
        <taxon>Alphaproteobacteria</taxon>
        <taxon>Hyphomicrobiales</taxon>
        <taxon>Nitrobacteraceae</taxon>
        <taxon>Bradyrhizobium</taxon>
    </lineage>
</organism>
<comment type="catalytic activity">
    <reaction evidence="6">
        <text>L-serine + acetyl-CoA = O-acetyl-L-serine + CoA</text>
        <dbReference type="Rhea" id="RHEA:24560"/>
        <dbReference type="ChEBI" id="CHEBI:33384"/>
        <dbReference type="ChEBI" id="CHEBI:57287"/>
        <dbReference type="ChEBI" id="CHEBI:57288"/>
        <dbReference type="ChEBI" id="CHEBI:58340"/>
        <dbReference type="EC" id="2.3.1.30"/>
    </reaction>
</comment>
<dbReference type="Pfam" id="PF00132">
    <property type="entry name" value="Hexapep"/>
    <property type="match status" value="1"/>
</dbReference>
<name>A0ABY3RE52_9BRAD</name>
<dbReference type="EC" id="2.3.1.30" evidence="2"/>
<dbReference type="NCBIfam" id="NF041874">
    <property type="entry name" value="EPS_EpsC"/>
    <property type="match status" value="1"/>
</dbReference>
<feature type="compositionally biased region" description="Low complexity" evidence="7">
    <location>
        <begin position="12"/>
        <end position="25"/>
    </location>
</feature>
<evidence type="ECO:0000256" key="7">
    <source>
        <dbReference type="SAM" id="MobiDB-lite"/>
    </source>
</evidence>
<evidence type="ECO:0000313" key="9">
    <source>
        <dbReference type="Proteomes" id="UP001431010"/>
    </source>
</evidence>
<dbReference type="CDD" id="cd03354">
    <property type="entry name" value="LbH_SAT"/>
    <property type="match status" value="1"/>
</dbReference>
<proteinExistence type="inferred from homology"/>
<evidence type="ECO:0000256" key="3">
    <source>
        <dbReference type="ARBA" id="ARBA00022605"/>
    </source>
</evidence>
<dbReference type="InterPro" id="IPR001451">
    <property type="entry name" value="Hexapep"/>
</dbReference>
<dbReference type="RefSeq" id="WP_231322848.1">
    <property type="nucleotide sequence ID" value="NZ_CP088156.1"/>
</dbReference>